<dbReference type="InterPro" id="IPR020846">
    <property type="entry name" value="MFS_dom"/>
</dbReference>
<evidence type="ECO:0000256" key="1">
    <source>
        <dbReference type="ARBA" id="ARBA00004141"/>
    </source>
</evidence>
<dbReference type="GeneID" id="11532908"/>
<reference evidence="6 7" key="1">
    <citation type="journal article" date="2011" name="Proc. Natl. Acad. Sci. U.S.A.">
        <title>Evolutionary erosion of yeast sex chromosomes by mating-type switching accidents.</title>
        <authorList>
            <person name="Gordon J.L."/>
            <person name="Armisen D."/>
            <person name="Proux-Wera E."/>
            <person name="Oheigeartaigh S.S."/>
            <person name="Byrne K.P."/>
            <person name="Wolfe K.H."/>
        </authorList>
    </citation>
    <scope>NUCLEOTIDE SEQUENCE [LARGE SCALE GENOMIC DNA]</scope>
    <source>
        <strain evidence="7">ATCC 24235 / CBS 4417 / NBRC 1672 / NRRL Y-8282 / UCD 70-5</strain>
    </source>
</reference>
<feature type="transmembrane region" description="Helical" evidence="4">
    <location>
        <begin position="295"/>
        <end position="315"/>
    </location>
</feature>
<dbReference type="Gene3D" id="1.20.1250.20">
    <property type="entry name" value="MFS general substrate transporter like domains"/>
    <property type="match status" value="2"/>
</dbReference>
<evidence type="ECO:0000256" key="3">
    <source>
        <dbReference type="SAM" id="MobiDB-lite"/>
    </source>
</evidence>
<dbReference type="GO" id="GO:0016020">
    <property type="term" value="C:membrane"/>
    <property type="evidence" value="ECO:0007669"/>
    <property type="project" value="UniProtKB-SubCell"/>
</dbReference>
<feature type="transmembrane region" description="Helical" evidence="4">
    <location>
        <begin position="507"/>
        <end position="529"/>
    </location>
</feature>
<accession>G8BXM3</accession>
<dbReference type="RefSeq" id="XP_003687085.1">
    <property type="nucleotide sequence ID" value="XM_003687037.1"/>
</dbReference>
<evidence type="ECO:0000313" key="7">
    <source>
        <dbReference type="Proteomes" id="UP000005666"/>
    </source>
</evidence>
<dbReference type="EMBL" id="HE612864">
    <property type="protein sequence ID" value="CCE64651.1"/>
    <property type="molecule type" value="Genomic_DNA"/>
</dbReference>
<feature type="domain" description="Major facilitator superfamily (MFS) profile" evidence="5">
    <location>
        <begin position="169"/>
        <end position="563"/>
    </location>
</feature>
<gene>
    <name evidence="6" type="primary">TPHA0I01450</name>
    <name evidence="6" type="ordered locus">TPHA_0I01450</name>
</gene>
<feature type="transmembrane region" description="Helical" evidence="4">
    <location>
        <begin position="541"/>
        <end position="559"/>
    </location>
</feature>
<dbReference type="Pfam" id="PF07690">
    <property type="entry name" value="MFS_1"/>
    <property type="match status" value="1"/>
</dbReference>
<keyword evidence="4" id="KW-0472">Membrane</keyword>
<dbReference type="CDD" id="cd17352">
    <property type="entry name" value="MFS_MCT_SLC16"/>
    <property type="match status" value="1"/>
</dbReference>
<organism evidence="6 7">
    <name type="scientific">Tetrapisispora phaffii (strain ATCC 24235 / CBS 4417 / NBRC 1672 / NRRL Y-8282 / UCD 70-5)</name>
    <name type="common">Yeast</name>
    <name type="synonym">Fabospora phaffii</name>
    <dbReference type="NCBI Taxonomy" id="1071381"/>
    <lineage>
        <taxon>Eukaryota</taxon>
        <taxon>Fungi</taxon>
        <taxon>Dikarya</taxon>
        <taxon>Ascomycota</taxon>
        <taxon>Saccharomycotina</taxon>
        <taxon>Saccharomycetes</taxon>
        <taxon>Saccharomycetales</taxon>
        <taxon>Saccharomycetaceae</taxon>
        <taxon>Tetrapisispora</taxon>
    </lineage>
</organism>
<dbReference type="GO" id="GO:0005739">
    <property type="term" value="C:mitochondrion"/>
    <property type="evidence" value="ECO:0007669"/>
    <property type="project" value="EnsemblFungi"/>
</dbReference>
<feature type="compositionally biased region" description="Polar residues" evidence="3">
    <location>
        <begin position="115"/>
        <end position="128"/>
    </location>
</feature>
<keyword evidence="4" id="KW-1133">Transmembrane helix</keyword>
<comment type="subcellular location">
    <subcellularLocation>
        <location evidence="1">Membrane</location>
        <topology evidence="1">Multi-pass membrane protein</topology>
    </subcellularLocation>
</comment>
<dbReference type="PANTHER" id="PTHR11360">
    <property type="entry name" value="MONOCARBOXYLATE TRANSPORTER"/>
    <property type="match status" value="1"/>
</dbReference>
<feature type="transmembrane region" description="Helical" evidence="4">
    <location>
        <begin position="447"/>
        <end position="466"/>
    </location>
</feature>
<dbReference type="SUPFAM" id="SSF103473">
    <property type="entry name" value="MFS general substrate transporter"/>
    <property type="match status" value="1"/>
</dbReference>
<keyword evidence="4" id="KW-0812">Transmembrane</keyword>
<dbReference type="PANTHER" id="PTHR11360:SF315">
    <property type="entry name" value="TRANSPORTER MCH2-RELATED"/>
    <property type="match status" value="1"/>
</dbReference>
<feature type="transmembrane region" description="Helical" evidence="4">
    <location>
        <begin position="327"/>
        <end position="347"/>
    </location>
</feature>
<feature type="transmembrane region" description="Helical" evidence="4">
    <location>
        <begin position="208"/>
        <end position="233"/>
    </location>
</feature>
<dbReference type="GO" id="GO:0022857">
    <property type="term" value="F:transmembrane transporter activity"/>
    <property type="evidence" value="ECO:0007669"/>
    <property type="project" value="InterPro"/>
</dbReference>
<feature type="transmembrane region" description="Helical" evidence="4">
    <location>
        <begin position="472"/>
        <end position="495"/>
    </location>
</feature>
<keyword evidence="7" id="KW-1185">Reference proteome</keyword>
<dbReference type="OMA" id="LYAFWIN"/>
<comment type="similarity">
    <text evidence="2">Belongs to the major facilitator superfamily. Monocarboxylate porter (TC 2.A.1.13) family.</text>
</comment>
<evidence type="ECO:0000313" key="6">
    <source>
        <dbReference type="EMBL" id="CCE64651.1"/>
    </source>
</evidence>
<name>G8BXM3_TETPH</name>
<dbReference type="OrthoDB" id="2213137at2759"/>
<feature type="compositionally biased region" description="Polar residues" evidence="3">
    <location>
        <begin position="1"/>
        <end position="20"/>
    </location>
</feature>
<dbReference type="InterPro" id="IPR036259">
    <property type="entry name" value="MFS_trans_sf"/>
</dbReference>
<dbReference type="InterPro" id="IPR011701">
    <property type="entry name" value="MFS"/>
</dbReference>
<feature type="transmembrane region" description="Helical" evidence="4">
    <location>
        <begin position="268"/>
        <end position="289"/>
    </location>
</feature>
<feature type="transmembrane region" description="Helical" evidence="4">
    <location>
        <begin position="239"/>
        <end position="256"/>
    </location>
</feature>
<sequence length="632" mass="70082">MVDNESSPTDQESMVSSLASESEIDGQDPDHEMNKILTSHFDVGDALQMDGNASRMNPEQSTDLEASPVVDNIESHDGAQRQDIETSSEAHSVKSIDSKAHLYEGQIGQHRIQEIKSSNNCTESLSRNSTRRSKSQHNEDNQSIVQRVYTNQTTGKLDLPPDGGYGWVSLVCVFLTMFSSWGCNSSFGVFLAFYLNNDTFPGASKYDYALIAGLPVFIGQVLCPIVTVIMKVIGIKPTMLIGVTISFAGFLLASFATKLWHLYVTQGMMIGISIAFVFIPATTIIPGWFLKKRAVAMGLSLSATGVGGVVYGLSVNKLIQDDHETKWALRMLCIVTTITLLLAITFIKQAFPTKPLGIRSFTVIRNEFVKMFKVNLLEKPFIALIAFWFTFALFGYNLMIFTLSSYAVARGLSSHDGSTLTAVLNACQAIGRPMLGLLGDRYGRTNITTLFTVIILILLFAFWITAHTFLQLLFFVIMLGSCVGVANVMSTVLIADMVGPTDFLPAWSFVNYAGSGMFLVCEVIAQALVDEQNVSNPYIHTQIFAGLCFVVALILVLLLRQINVTQKMEQIRKNIVIKLNEYESEVSDDDYEEQKLMVAEKQKLLEDKAHYDQHLESGIKAFFVRMTYPMKV</sequence>
<feature type="transmembrane region" description="Helical" evidence="4">
    <location>
        <begin position="381"/>
        <end position="403"/>
    </location>
</feature>
<dbReference type="InterPro" id="IPR050327">
    <property type="entry name" value="Proton-linked_MCT"/>
</dbReference>
<dbReference type="KEGG" id="tpf:TPHA_0I01450"/>
<evidence type="ECO:0000256" key="2">
    <source>
        <dbReference type="ARBA" id="ARBA00006727"/>
    </source>
</evidence>
<feature type="transmembrane region" description="Helical" evidence="4">
    <location>
        <begin position="165"/>
        <end position="196"/>
    </location>
</feature>
<dbReference type="HOGENOM" id="CLU_001265_1_2_1"/>
<feature type="region of interest" description="Disordered" evidence="3">
    <location>
        <begin position="115"/>
        <end position="144"/>
    </location>
</feature>
<feature type="region of interest" description="Disordered" evidence="3">
    <location>
        <begin position="1"/>
        <end position="42"/>
    </location>
</feature>
<dbReference type="PROSITE" id="PS50850">
    <property type="entry name" value="MFS"/>
    <property type="match status" value="1"/>
</dbReference>
<evidence type="ECO:0000256" key="4">
    <source>
        <dbReference type="SAM" id="Phobius"/>
    </source>
</evidence>
<proteinExistence type="inferred from homology"/>
<evidence type="ECO:0000259" key="5">
    <source>
        <dbReference type="PROSITE" id="PS50850"/>
    </source>
</evidence>
<dbReference type="eggNOG" id="KOG2504">
    <property type="taxonomic scope" value="Eukaryota"/>
</dbReference>
<dbReference type="AlphaFoldDB" id="G8BXM3"/>
<protein>
    <recommendedName>
        <fullName evidence="5">Major facilitator superfamily (MFS) profile domain-containing protein</fullName>
    </recommendedName>
</protein>
<dbReference type="Proteomes" id="UP000005666">
    <property type="component" value="Chromosome 9"/>
</dbReference>